<evidence type="ECO:0000259" key="2">
    <source>
        <dbReference type="Pfam" id="PF13649"/>
    </source>
</evidence>
<dbReference type="PANTHER" id="PTHR43861">
    <property type="entry name" value="TRANS-ACONITATE 2-METHYLTRANSFERASE-RELATED"/>
    <property type="match status" value="1"/>
</dbReference>
<protein>
    <submittedName>
        <fullName evidence="3">SAM-dependent methyltransferase</fullName>
    </submittedName>
</protein>
<comment type="caution">
    <text evidence="3">The sequence shown here is derived from an EMBL/GenBank/DDBJ whole genome shotgun (WGS) entry which is preliminary data.</text>
</comment>
<dbReference type="InterPro" id="IPR029063">
    <property type="entry name" value="SAM-dependent_MTases_sf"/>
</dbReference>
<feature type="domain" description="Methyltransferase" evidence="2">
    <location>
        <begin position="57"/>
        <end position="148"/>
    </location>
</feature>
<dbReference type="GO" id="GO:0008168">
    <property type="term" value="F:methyltransferase activity"/>
    <property type="evidence" value="ECO:0007669"/>
    <property type="project" value="UniProtKB-KW"/>
</dbReference>
<dbReference type="OrthoDB" id="9789123at2"/>
<keyword evidence="3" id="KW-0489">Methyltransferase</keyword>
<sequence length="252" mass="29678">MHHKIIHNVQYRGPEVYDDPEFSRQYHHKRQKVDNPNDALEKPVIEALLGSVAGKTILDLGCGDGKFGRQLLVEGAARYYGVDGSEQMVRLAEEQLSGQSAEVFRADLVHWPFPNLKFDTILSRLVLHYLEDLRPLFQKVYDHLLPDGEFIFSVEHPILTSCYESYNNVPGKRGNWIVDNYFEDGLRENIWLDKKVIKYHRTLETYFRVCQDTGFRVESIRESRPQRSNFQLEENFVRRKRIPLFLFFKLSR</sequence>
<dbReference type="CDD" id="cd02440">
    <property type="entry name" value="AdoMet_MTases"/>
    <property type="match status" value="1"/>
</dbReference>
<proteinExistence type="predicted"/>
<dbReference type="InterPro" id="IPR041698">
    <property type="entry name" value="Methyltransf_25"/>
</dbReference>
<keyword evidence="4" id="KW-1185">Reference proteome</keyword>
<accession>A0A2D0NG76</accession>
<dbReference type="EMBL" id="PDUD01000010">
    <property type="protein sequence ID" value="PHN07418.1"/>
    <property type="molecule type" value="Genomic_DNA"/>
</dbReference>
<evidence type="ECO:0000313" key="3">
    <source>
        <dbReference type="EMBL" id="PHN07418.1"/>
    </source>
</evidence>
<gene>
    <name evidence="3" type="ORF">CRP01_07250</name>
</gene>
<dbReference type="Proteomes" id="UP000223913">
    <property type="component" value="Unassembled WGS sequence"/>
</dbReference>
<name>A0A2D0NG76_FLAN2</name>
<reference evidence="3 4" key="1">
    <citation type="submission" date="2017-10" db="EMBL/GenBank/DDBJ databases">
        <title>The draft genome sequence of Lewinella nigricans NBRC 102662.</title>
        <authorList>
            <person name="Wang K."/>
        </authorList>
    </citation>
    <scope>NUCLEOTIDE SEQUENCE [LARGE SCALE GENOMIC DNA]</scope>
    <source>
        <strain evidence="3 4">NBRC 102662</strain>
    </source>
</reference>
<evidence type="ECO:0000256" key="1">
    <source>
        <dbReference type="ARBA" id="ARBA00022679"/>
    </source>
</evidence>
<dbReference type="GO" id="GO:0032259">
    <property type="term" value="P:methylation"/>
    <property type="evidence" value="ECO:0007669"/>
    <property type="project" value="UniProtKB-KW"/>
</dbReference>
<dbReference type="Gene3D" id="3.40.50.150">
    <property type="entry name" value="Vaccinia Virus protein VP39"/>
    <property type="match status" value="1"/>
</dbReference>
<keyword evidence="1 3" id="KW-0808">Transferase</keyword>
<evidence type="ECO:0000313" key="4">
    <source>
        <dbReference type="Proteomes" id="UP000223913"/>
    </source>
</evidence>
<dbReference type="Pfam" id="PF13649">
    <property type="entry name" value="Methyltransf_25"/>
    <property type="match status" value="1"/>
</dbReference>
<dbReference type="SUPFAM" id="SSF53335">
    <property type="entry name" value="S-adenosyl-L-methionine-dependent methyltransferases"/>
    <property type="match status" value="1"/>
</dbReference>
<dbReference type="AlphaFoldDB" id="A0A2D0NG76"/>
<organism evidence="3 4">
    <name type="scientific">Flavilitoribacter nigricans (strain ATCC 23147 / DSM 23189 / NBRC 102662 / NCIMB 1420 / SS-2)</name>
    <name type="common">Lewinella nigricans</name>
    <dbReference type="NCBI Taxonomy" id="1122177"/>
    <lineage>
        <taxon>Bacteria</taxon>
        <taxon>Pseudomonadati</taxon>
        <taxon>Bacteroidota</taxon>
        <taxon>Saprospiria</taxon>
        <taxon>Saprospirales</taxon>
        <taxon>Lewinellaceae</taxon>
        <taxon>Flavilitoribacter</taxon>
    </lineage>
</organism>